<accession>A0AB33AQ78</accession>
<feature type="transmembrane region" description="Helical" evidence="1">
    <location>
        <begin position="12"/>
        <end position="30"/>
    </location>
</feature>
<reference evidence="2 3" key="1">
    <citation type="journal article" date="2015" name="Genome Announc.">
        <title>Complete genome sequences for 35 biothreat assay-relevant bacillus species.</title>
        <authorList>
            <person name="Johnson S.L."/>
            <person name="Daligault H.E."/>
            <person name="Davenport K.W."/>
            <person name="Jaissle J."/>
            <person name="Frey K.G."/>
            <person name="Ladner J.T."/>
            <person name="Broomall S.M."/>
            <person name="Bishop-Lilly K.A."/>
            <person name="Bruce D.C."/>
            <person name="Gibbons H.S."/>
            <person name="Coyne S.R."/>
            <person name="Lo C.C."/>
            <person name="Meincke L."/>
            <person name="Munk A.C."/>
            <person name="Koroleva G.I."/>
            <person name="Rosenzweig C.N."/>
            <person name="Palacios G.F."/>
            <person name="Redden C.L."/>
            <person name="Minogue T.D."/>
            <person name="Chain P.S."/>
        </authorList>
    </citation>
    <scope>NUCLEOTIDE SEQUENCE [LARGE SCALE GENOMIC DNA]</scope>
    <source>
        <strain evidence="2 3">HD1011</strain>
    </source>
</reference>
<protein>
    <submittedName>
        <fullName evidence="2">Membrane protein</fullName>
    </submittedName>
</protein>
<dbReference type="EMBL" id="CP009334">
    <property type="protein sequence ID" value="AJG73836.1"/>
    <property type="molecule type" value="Genomic_DNA"/>
</dbReference>
<evidence type="ECO:0000313" key="3">
    <source>
        <dbReference type="Proteomes" id="UP000031876"/>
    </source>
</evidence>
<dbReference type="AlphaFoldDB" id="A0AB33AQ78"/>
<keyword evidence="2" id="KW-0614">Plasmid</keyword>
<keyword evidence="1" id="KW-0812">Transmembrane</keyword>
<proteinExistence type="predicted"/>
<keyword evidence="1" id="KW-0472">Membrane</keyword>
<sequence>MLLDKVEKKKKPLIKLMCFCVVWLIVASLICSFTS</sequence>
<geneLocation type="plasmid" evidence="2 3">
    <name>2</name>
</geneLocation>
<dbReference type="KEGG" id="btw:BF38_5783"/>
<evidence type="ECO:0000313" key="2">
    <source>
        <dbReference type="EMBL" id="AJG73836.1"/>
    </source>
</evidence>
<name>A0AB33AQ78_BACTU</name>
<organism evidence="2 3">
    <name type="scientific">Bacillus thuringiensis</name>
    <dbReference type="NCBI Taxonomy" id="1428"/>
    <lineage>
        <taxon>Bacteria</taxon>
        <taxon>Bacillati</taxon>
        <taxon>Bacillota</taxon>
        <taxon>Bacilli</taxon>
        <taxon>Bacillales</taxon>
        <taxon>Bacillaceae</taxon>
        <taxon>Bacillus</taxon>
        <taxon>Bacillus cereus group</taxon>
    </lineage>
</organism>
<dbReference type="Proteomes" id="UP000031876">
    <property type="component" value="Plasmid 2"/>
</dbReference>
<keyword evidence="1" id="KW-1133">Transmembrane helix</keyword>
<gene>
    <name evidence="2" type="ORF">BF38_5783</name>
</gene>
<evidence type="ECO:0000256" key="1">
    <source>
        <dbReference type="SAM" id="Phobius"/>
    </source>
</evidence>